<keyword evidence="3" id="KW-1185">Reference proteome</keyword>
<name>A0A0C2M8A8_THEKT</name>
<sequence>MSDIVIGGRDSDIETPGQSEDEYEYETRNYLHITDREEPIHWCPNLDDTYDGVSVASLDQLHVETENFIRSGYEREHQNIVQYMTTGDQTFLDKAEIQFEFLPGMDYVICEQDPPLKSQAFQVLSKFRDLLNAIRDSPSNESIFDNHRDEKQFLHFPLLYRLRTKEQSIPKAKPKNPKMLEIHNLVVQRRVDEAIEMCLSLMVDEPSNPQPLKILSFLYDDMGDIENSLKV</sequence>
<protein>
    <submittedName>
        <fullName evidence="2">Uncharacterized protein</fullName>
    </submittedName>
</protein>
<reference evidence="2 3" key="1">
    <citation type="journal article" date="2014" name="Genome Biol. Evol.">
        <title>The genome of the myxosporean Thelohanellus kitauei shows adaptations to nutrient acquisition within its fish host.</title>
        <authorList>
            <person name="Yang Y."/>
            <person name="Xiong J."/>
            <person name="Zhou Z."/>
            <person name="Huo F."/>
            <person name="Miao W."/>
            <person name="Ran C."/>
            <person name="Liu Y."/>
            <person name="Zhang J."/>
            <person name="Feng J."/>
            <person name="Wang M."/>
            <person name="Wang M."/>
            <person name="Wang L."/>
            <person name="Yao B."/>
        </authorList>
    </citation>
    <scope>NUCLEOTIDE SEQUENCE [LARGE SCALE GENOMIC DNA]</scope>
    <source>
        <strain evidence="2">Wuqing</strain>
    </source>
</reference>
<feature type="region of interest" description="Disordered" evidence="1">
    <location>
        <begin position="1"/>
        <end position="21"/>
    </location>
</feature>
<accession>A0A0C2M8A8</accession>
<dbReference type="EMBL" id="JWZT01004760">
    <property type="protein sequence ID" value="KII63230.1"/>
    <property type="molecule type" value="Genomic_DNA"/>
</dbReference>
<evidence type="ECO:0000313" key="2">
    <source>
        <dbReference type="EMBL" id="KII63230.1"/>
    </source>
</evidence>
<comment type="caution">
    <text evidence="2">The sequence shown here is derived from an EMBL/GenBank/DDBJ whole genome shotgun (WGS) entry which is preliminary data.</text>
</comment>
<dbReference type="Proteomes" id="UP000031668">
    <property type="component" value="Unassembled WGS sequence"/>
</dbReference>
<dbReference type="OrthoDB" id="10642070at2759"/>
<evidence type="ECO:0000256" key="1">
    <source>
        <dbReference type="SAM" id="MobiDB-lite"/>
    </source>
</evidence>
<organism evidence="2 3">
    <name type="scientific">Thelohanellus kitauei</name>
    <name type="common">Myxosporean</name>
    <dbReference type="NCBI Taxonomy" id="669202"/>
    <lineage>
        <taxon>Eukaryota</taxon>
        <taxon>Metazoa</taxon>
        <taxon>Cnidaria</taxon>
        <taxon>Myxozoa</taxon>
        <taxon>Myxosporea</taxon>
        <taxon>Bivalvulida</taxon>
        <taxon>Platysporina</taxon>
        <taxon>Myxobolidae</taxon>
        <taxon>Thelohanellus</taxon>
    </lineage>
</organism>
<gene>
    <name evidence="2" type="ORF">RF11_07911</name>
</gene>
<dbReference type="AlphaFoldDB" id="A0A0C2M8A8"/>
<proteinExistence type="predicted"/>
<evidence type="ECO:0000313" key="3">
    <source>
        <dbReference type="Proteomes" id="UP000031668"/>
    </source>
</evidence>